<sequence length="49" mass="5454">SSPLPSTHETRDTPFPFSSFMCLYHCGTHVFMSSLGFHSVVSPDQPQLL</sequence>
<feature type="non-terminal residue" evidence="1">
    <location>
        <position position="1"/>
    </location>
</feature>
<dbReference type="AlphaFoldDB" id="A0A0B6XXE6"/>
<proteinExistence type="predicted"/>
<dbReference type="EMBL" id="HACG01001658">
    <property type="protein sequence ID" value="CEK48523.1"/>
    <property type="molecule type" value="Transcribed_RNA"/>
</dbReference>
<accession>A0A0B6XXE6</accession>
<name>A0A0B6XXE6_9EUPU</name>
<gene>
    <name evidence="1" type="primary">ORF4282</name>
</gene>
<evidence type="ECO:0000313" key="1">
    <source>
        <dbReference type="EMBL" id="CEK48523.1"/>
    </source>
</evidence>
<protein>
    <submittedName>
        <fullName evidence="1">Uncharacterized protein</fullName>
    </submittedName>
</protein>
<organism evidence="1">
    <name type="scientific">Arion vulgaris</name>
    <dbReference type="NCBI Taxonomy" id="1028688"/>
    <lineage>
        <taxon>Eukaryota</taxon>
        <taxon>Metazoa</taxon>
        <taxon>Spiralia</taxon>
        <taxon>Lophotrochozoa</taxon>
        <taxon>Mollusca</taxon>
        <taxon>Gastropoda</taxon>
        <taxon>Heterobranchia</taxon>
        <taxon>Euthyneura</taxon>
        <taxon>Panpulmonata</taxon>
        <taxon>Eupulmonata</taxon>
        <taxon>Stylommatophora</taxon>
        <taxon>Helicina</taxon>
        <taxon>Arionoidea</taxon>
        <taxon>Arionidae</taxon>
        <taxon>Arion</taxon>
    </lineage>
</organism>
<reference evidence="1" key="1">
    <citation type="submission" date="2014-12" db="EMBL/GenBank/DDBJ databases">
        <title>Insight into the proteome of Arion vulgaris.</title>
        <authorList>
            <person name="Aradska J."/>
            <person name="Bulat T."/>
            <person name="Smidak R."/>
            <person name="Sarate P."/>
            <person name="Gangsoo J."/>
            <person name="Sialana F."/>
            <person name="Bilban M."/>
            <person name="Lubec G."/>
        </authorList>
    </citation>
    <scope>NUCLEOTIDE SEQUENCE</scope>
    <source>
        <tissue evidence="1">Skin</tissue>
    </source>
</reference>